<dbReference type="EMBL" id="BEGY01000367">
    <property type="protein sequence ID" value="GAX86568.1"/>
    <property type="molecule type" value="Genomic_DNA"/>
</dbReference>
<evidence type="ECO:0000313" key="4">
    <source>
        <dbReference type="Proteomes" id="UP000232323"/>
    </source>
</evidence>
<evidence type="ECO:0000256" key="1">
    <source>
        <dbReference type="SAM" id="MobiDB-lite"/>
    </source>
</evidence>
<keyword evidence="4" id="KW-1185">Reference proteome</keyword>
<feature type="compositionally biased region" description="Pro residues" evidence="1">
    <location>
        <begin position="158"/>
        <end position="170"/>
    </location>
</feature>
<feature type="compositionally biased region" description="Pro residues" evidence="1">
    <location>
        <begin position="345"/>
        <end position="434"/>
    </location>
</feature>
<comment type="caution">
    <text evidence="3">The sequence shown here is derived from an EMBL/GenBank/DDBJ whole genome shotgun (WGS) entry which is preliminary data.</text>
</comment>
<gene>
    <name evidence="3" type="ORF">CEUSTIGMA_g13975.t1</name>
</gene>
<feature type="region of interest" description="Disordered" evidence="1">
    <location>
        <begin position="34"/>
        <end position="64"/>
    </location>
</feature>
<feature type="compositionally biased region" description="Pro residues" evidence="1">
    <location>
        <begin position="181"/>
        <end position="218"/>
    </location>
</feature>
<evidence type="ECO:0000313" key="3">
    <source>
        <dbReference type="EMBL" id="GAX86568.1"/>
    </source>
</evidence>
<accession>A0A250XU46</accession>
<name>A0A250XU46_9CHLO</name>
<protein>
    <recommendedName>
        <fullName evidence="5">Pherophorin domain-containing protein</fullName>
    </recommendedName>
</protein>
<dbReference type="PRINTS" id="PR01217">
    <property type="entry name" value="PRICHEXTENSN"/>
</dbReference>
<feature type="chain" id="PRO_5012354760" description="Pherophorin domain-containing protein" evidence="2">
    <location>
        <begin position="30"/>
        <end position="518"/>
    </location>
</feature>
<feature type="signal peptide" evidence="2">
    <location>
        <begin position="1"/>
        <end position="29"/>
    </location>
</feature>
<feature type="compositionally biased region" description="Basic and acidic residues" evidence="1">
    <location>
        <begin position="38"/>
        <end position="56"/>
    </location>
</feature>
<keyword evidence="2" id="KW-0732">Signal</keyword>
<organism evidence="3 4">
    <name type="scientific">Chlamydomonas eustigma</name>
    <dbReference type="NCBI Taxonomy" id="1157962"/>
    <lineage>
        <taxon>Eukaryota</taxon>
        <taxon>Viridiplantae</taxon>
        <taxon>Chlorophyta</taxon>
        <taxon>core chlorophytes</taxon>
        <taxon>Chlorophyceae</taxon>
        <taxon>CS clade</taxon>
        <taxon>Chlamydomonadales</taxon>
        <taxon>Chlamydomonadaceae</taxon>
        <taxon>Chlamydomonas</taxon>
    </lineage>
</organism>
<proteinExistence type="predicted"/>
<evidence type="ECO:0000256" key="2">
    <source>
        <dbReference type="SAM" id="SignalP"/>
    </source>
</evidence>
<feature type="region of interest" description="Disordered" evidence="1">
    <location>
        <begin position="340"/>
        <end position="434"/>
    </location>
</feature>
<evidence type="ECO:0008006" key="5">
    <source>
        <dbReference type="Google" id="ProtNLM"/>
    </source>
</evidence>
<feature type="compositionally biased region" description="Low complexity" evidence="1">
    <location>
        <begin position="219"/>
        <end position="228"/>
    </location>
</feature>
<feature type="compositionally biased region" description="Low complexity" evidence="1">
    <location>
        <begin position="146"/>
        <end position="157"/>
    </location>
</feature>
<reference evidence="3 4" key="1">
    <citation type="submission" date="2017-08" db="EMBL/GenBank/DDBJ databases">
        <title>Acidophilic green algal genome provides insights into adaptation to an acidic environment.</title>
        <authorList>
            <person name="Hirooka S."/>
            <person name="Hirose Y."/>
            <person name="Kanesaki Y."/>
            <person name="Higuchi S."/>
            <person name="Fujiwara T."/>
            <person name="Onuma R."/>
            <person name="Era A."/>
            <person name="Ohbayashi R."/>
            <person name="Uzuka A."/>
            <person name="Nozaki H."/>
            <person name="Yoshikawa H."/>
            <person name="Miyagishima S.Y."/>
        </authorList>
    </citation>
    <scope>NUCLEOTIDE SEQUENCE [LARGE SCALE GENOMIC DNA]</scope>
    <source>
        <strain evidence="3 4">NIES-2499</strain>
    </source>
</reference>
<feature type="region of interest" description="Disordered" evidence="1">
    <location>
        <begin position="137"/>
        <end position="229"/>
    </location>
</feature>
<dbReference type="AlphaFoldDB" id="A0A250XU46"/>
<dbReference type="Proteomes" id="UP000232323">
    <property type="component" value="Unassembled WGS sequence"/>
</dbReference>
<sequence length="518" mass="54146">MIRIGSKMSYRRWLSTFLLIAAVIGLCQSSQAKHHNKYGSDSDKANKLDSASRHSNIEGTEFGASLMSRPEEKILFGGDYERPDLQIKDDERPKVLARAEGGSAAPGLGDGSSRSLQAAAIKEKAQAALLQVAQFRSKDKPPPPAVGSSSSSLVSTQPPTPPQTMMPPSYPVLQLQQMPPAYTPFPPQQSNPSPVPAYPSPQPPKPANPTPPPLPNNPLPGLSPSSSGPLPPLPATVSYPLFVSVSATSSALPNSDCTLLATLVNNVLMNNSATAVFTCQSASPYSVFVSATTKNKSDINQLFGAIALTASVRVIASVLGLPCGDVLSASSTATAQTSSYAVQCSPPPPSPPQPPFPSPPFPPPPLPSPPQPPNLPPSPVPPLPQVPPSPPTPSPPSPPPEPSPPSPMPPPLLPPSPLPPSPPLPSPPVPSPPPPPCNLTITIVRESNASSPFTALDCNTFAKMSTAVWLENIYSIVSFQCSSYNKTVLQVSQCGGPMTGTDYFPFYSIDIARARAVA</sequence>